<accession>A0A451AFP0</accession>
<gene>
    <name evidence="3" type="ORF">BECKTUN1418E_GA0071001_15741</name>
    <name evidence="2" type="ORF">BECKTUN1418F_GA0071002_15631</name>
</gene>
<evidence type="ECO:0000313" key="2">
    <source>
        <dbReference type="EMBL" id="VFK64867.1"/>
    </source>
</evidence>
<organism evidence="2">
    <name type="scientific">Candidatus Kentrum sp. TUN</name>
    <dbReference type="NCBI Taxonomy" id="2126343"/>
    <lineage>
        <taxon>Bacteria</taxon>
        <taxon>Pseudomonadati</taxon>
        <taxon>Pseudomonadota</taxon>
        <taxon>Gammaproteobacteria</taxon>
        <taxon>Candidatus Kentrum</taxon>
    </lineage>
</organism>
<evidence type="ECO:0000313" key="3">
    <source>
        <dbReference type="EMBL" id="VFK73082.1"/>
    </source>
</evidence>
<feature type="compositionally biased region" description="Basic and acidic residues" evidence="1">
    <location>
        <begin position="26"/>
        <end position="39"/>
    </location>
</feature>
<feature type="compositionally biased region" description="Pro residues" evidence="1">
    <location>
        <begin position="1"/>
        <end position="13"/>
    </location>
</feature>
<proteinExistence type="predicted"/>
<sequence length="69" mass="6866">MHPASGSPPPAPDPARHPDGYGPIGDGRKPIGDGRKPIDDGYGSIDDGDGSIGDGHGAGRLCPSYISSA</sequence>
<evidence type="ECO:0000256" key="1">
    <source>
        <dbReference type="SAM" id="MobiDB-lite"/>
    </source>
</evidence>
<dbReference type="EMBL" id="CAADFV010000574">
    <property type="protein sequence ID" value="VFK73082.1"/>
    <property type="molecule type" value="Genomic_DNA"/>
</dbReference>
<name>A0A451AFP0_9GAMM</name>
<protein>
    <submittedName>
        <fullName evidence="2">Uncharacterized protein</fullName>
    </submittedName>
</protein>
<dbReference type="AlphaFoldDB" id="A0A451AFP0"/>
<feature type="region of interest" description="Disordered" evidence="1">
    <location>
        <begin position="1"/>
        <end position="69"/>
    </location>
</feature>
<reference evidence="2" key="1">
    <citation type="submission" date="2019-02" db="EMBL/GenBank/DDBJ databases">
        <authorList>
            <person name="Gruber-Vodicka R. H."/>
            <person name="Seah K. B. B."/>
        </authorList>
    </citation>
    <scope>NUCLEOTIDE SEQUENCE</scope>
    <source>
        <strain evidence="3">BECK_BY2</strain>
        <strain evidence="2">BECK_BY3</strain>
    </source>
</reference>
<dbReference type="EMBL" id="CAADFY010000563">
    <property type="protein sequence ID" value="VFK64867.1"/>
    <property type="molecule type" value="Genomic_DNA"/>
</dbReference>